<dbReference type="Pfam" id="PF07853">
    <property type="entry name" value="DUF1648"/>
    <property type="match status" value="1"/>
</dbReference>
<keyword evidence="1" id="KW-1133">Transmembrane helix</keyword>
<feature type="transmembrane region" description="Helical" evidence="1">
    <location>
        <begin position="91"/>
        <end position="112"/>
    </location>
</feature>
<protein>
    <submittedName>
        <fullName evidence="3">DUF1648 domain-containing protein</fullName>
    </submittedName>
</protein>
<dbReference type="InterPro" id="IPR012867">
    <property type="entry name" value="DUF1648"/>
</dbReference>
<dbReference type="EMBL" id="CP050995">
    <property type="protein sequence ID" value="QIY92133.1"/>
    <property type="molecule type" value="Genomic_DNA"/>
</dbReference>
<reference evidence="3 4" key="1">
    <citation type="submission" date="2019-09" db="EMBL/GenBank/DDBJ databases">
        <title>FDA dAtabase for Regulatory Grade micrObial Sequences (FDA-ARGOS): Supporting development and validation of Infectious Disease Dx tests.</title>
        <authorList>
            <person name="Sciortino C."/>
            <person name="Tallon L."/>
            <person name="Sadzewicz L."/>
            <person name="Vavikolanu K."/>
            <person name="Mehta A."/>
            <person name="Aluvathingal J."/>
            <person name="Nadendla S."/>
            <person name="Nandy P."/>
            <person name="Geyer C."/>
            <person name="Yan Y."/>
            <person name="Sichtig H."/>
        </authorList>
    </citation>
    <scope>NUCLEOTIDE SEQUENCE [LARGE SCALE GENOMIC DNA]</scope>
    <source>
        <strain evidence="3 4">FDAARGOS_636</strain>
    </source>
</reference>
<organism evidence="3 4">
    <name type="scientific">Chryseobacterium gallinarum</name>
    <dbReference type="NCBI Taxonomy" id="1324352"/>
    <lineage>
        <taxon>Bacteria</taxon>
        <taxon>Pseudomonadati</taxon>
        <taxon>Bacteroidota</taxon>
        <taxon>Flavobacteriia</taxon>
        <taxon>Flavobacteriales</taxon>
        <taxon>Weeksellaceae</taxon>
        <taxon>Chryseobacterium group</taxon>
        <taxon>Chryseobacterium</taxon>
    </lineage>
</organism>
<dbReference type="Proteomes" id="UP000501570">
    <property type="component" value="Chromosome"/>
</dbReference>
<evidence type="ECO:0000313" key="4">
    <source>
        <dbReference type="Proteomes" id="UP000501570"/>
    </source>
</evidence>
<evidence type="ECO:0000259" key="2">
    <source>
        <dbReference type="Pfam" id="PF07853"/>
    </source>
</evidence>
<name>A0ABX6KV43_CHRGL</name>
<gene>
    <name evidence="3" type="ORF">FOB44_16360</name>
</gene>
<feature type="transmembrane region" description="Helical" evidence="1">
    <location>
        <begin position="52"/>
        <end position="71"/>
    </location>
</feature>
<keyword evidence="4" id="KW-1185">Reference proteome</keyword>
<proteinExistence type="predicted"/>
<keyword evidence="1" id="KW-0472">Membrane</keyword>
<evidence type="ECO:0000313" key="3">
    <source>
        <dbReference type="EMBL" id="QIY92133.1"/>
    </source>
</evidence>
<feature type="transmembrane region" description="Helical" evidence="1">
    <location>
        <begin position="6"/>
        <end position="25"/>
    </location>
</feature>
<dbReference type="RefSeq" id="WP_168239165.1">
    <property type="nucleotide sequence ID" value="NZ_CP050995.1"/>
</dbReference>
<keyword evidence="1" id="KW-0812">Transmembrane</keyword>
<sequence length="155" mass="18379">MENVLFIIFDVFNFGLVIFLWWLTFKHYNNLPQRIPVHFDMDGKADRFDNKAYSFLMPVFAILMFALFAYITRHPEEANFPVEITAQNENAQYLIMKVVLRTLFTLIMILFLNNQNYMFRYAFDENAKPRISMLTVILCAIGFVPAILLITHFFK</sequence>
<evidence type="ECO:0000256" key="1">
    <source>
        <dbReference type="SAM" id="Phobius"/>
    </source>
</evidence>
<feature type="domain" description="DUF1648" evidence="2">
    <location>
        <begin position="16"/>
        <end position="61"/>
    </location>
</feature>
<feature type="transmembrane region" description="Helical" evidence="1">
    <location>
        <begin position="133"/>
        <end position="154"/>
    </location>
</feature>
<accession>A0ABX6KV43</accession>